<evidence type="ECO:0000313" key="1">
    <source>
        <dbReference type="EMBL" id="SDG29527.1"/>
    </source>
</evidence>
<accession>A0A1G7T2G1</accession>
<gene>
    <name evidence="1" type="ORF">SAMN05216218_12217</name>
</gene>
<reference evidence="2" key="1">
    <citation type="submission" date="2016-10" db="EMBL/GenBank/DDBJ databases">
        <authorList>
            <person name="Varghese N."/>
            <person name="Submissions S."/>
        </authorList>
    </citation>
    <scope>NUCLEOTIDE SEQUENCE [LARGE SCALE GENOMIC DNA]</scope>
    <source>
        <strain evidence="2">IBRC-M 10760</strain>
    </source>
</reference>
<keyword evidence="2" id="KW-1185">Reference proteome</keyword>
<dbReference type="Proteomes" id="UP000199076">
    <property type="component" value="Unassembled WGS sequence"/>
</dbReference>
<evidence type="ECO:0000313" key="2">
    <source>
        <dbReference type="Proteomes" id="UP000199076"/>
    </source>
</evidence>
<organism evidence="1 2">
    <name type="scientific">Halorientalis regularis</name>
    <dbReference type="NCBI Taxonomy" id="660518"/>
    <lineage>
        <taxon>Archaea</taxon>
        <taxon>Methanobacteriati</taxon>
        <taxon>Methanobacteriota</taxon>
        <taxon>Stenosarchaea group</taxon>
        <taxon>Halobacteria</taxon>
        <taxon>Halobacteriales</taxon>
        <taxon>Haloarculaceae</taxon>
        <taxon>Halorientalis</taxon>
    </lineage>
</organism>
<proteinExistence type="predicted"/>
<dbReference type="AlphaFoldDB" id="A0A1G7T2G1"/>
<protein>
    <submittedName>
        <fullName evidence="1">Uncharacterized protein</fullName>
    </submittedName>
</protein>
<name>A0A1G7T2G1_9EURY</name>
<sequence>MAFVSEIEAVSLAGVFQRCCTVNEKHSVVNVVFLAEFGKECASDNVCSGRFKLCME</sequence>
<dbReference type="EMBL" id="FNBK01000022">
    <property type="protein sequence ID" value="SDG29527.1"/>
    <property type="molecule type" value="Genomic_DNA"/>
</dbReference>